<evidence type="ECO:0000313" key="3">
    <source>
        <dbReference type="EMBL" id="HIW95063.1"/>
    </source>
</evidence>
<reference evidence="3" key="1">
    <citation type="journal article" date="2021" name="PeerJ">
        <title>Extensive microbial diversity within the chicken gut microbiome revealed by metagenomics and culture.</title>
        <authorList>
            <person name="Gilroy R."/>
            <person name="Ravi A."/>
            <person name="Getino M."/>
            <person name="Pursley I."/>
            <person name="Horton D.L."/>
            <person name="Alikhan N.F."/>
            <person name="Baker D."/>
            <person name="Gharbi K."/>
            <person name="Hall N."/>
            <person name="Watson M."/>
            <person name="Adriaenssens E.M."/>
            <person name="Foster-Nyarko E."/>
            <person name="Jarju S."/>
            <person name="Secka A."/>
            <person name="Antonio M."/>
            <person name="Oren A."/>
            <person name="Chaudhuri R.R."/>
            <person name="La Ragione R."/>
            <person name="Hildebrand F."/>
            <person name="Pallen M.J."/>
        </authorList>
    </citation>
    <scope>NUCLEOTIDE SEQUENCE</scope>
    <source>
        <strain evidence="3">4376</strain>
    </source>
</reference>
<keyword evidence="2" id="KW-1133">Transmembrane helix</keyword>
<accession>A0A9D1RXF0</accession>
<reference evidence="3" key="2">
    <citation type="submission" date="2021-04" db="EMBL/GenBank/DDBJ databases">
        <authorList>
            <person name="Gilroy R."/>
        </authorList>
    </citation>
    <scope>NUCLEOTIDE SEQUENCE</scope>
    <source>
        <strain evidence="3">4376</strain>
    </source>
</reference>
<keyword evidence="2" id="KW-0812">Transmembrane</keyword>
<feature type="compositionally biased region" description="Basic and acidic residues" evidence="1">
    <location>
        <begin position="163"/>
        <end position="175"/>
    </location>
</feature>
<evidence type="ECO:0000256" key="2">
    <source>
        <dbReference type="SAM" id="Phobius"/>
    </source>
</evidence>
<dbReference type="EMBL" id="DXFZ01000013">
    <property type="protein sequence ID" value="HIW95063.1"/>
    <property type="molecule type" value="Genomic_DNA"/>
</dbReference>
<evidence type="ECO:0000256" key="1">
    <source>
        <dbReference type="SAM" id="MobiDB-lite"/>
    </source>
</evidence>
<dbReference type="Proteomes" id="UP000824189">
    <property type="component" value="Unassembled WGS sequence"/>
</dbReference>
<comment type="caution">
    <text evidence="3">The sequence shown here is derived from an EMBL/GenBank/DDBJ whole genome shotgun (WGS) entry which is preliminary data.</text>
</comment>
<organism evidence="3 4">
    <name type="scientific">Candidatus Corynebacterium gallistercoris</name>
    <dbReference type="NCBI Taxonomy" id="2838530"/>
    <lineage>
        <taxon>Bacteria</taxon>
        <taxon>Bacillati</taxon>
        <taxon>Actinomycetota</taxon>
        <taxon>Actinomycetes</taxon>
        <taxon>Mycobacteriales</taxon>
        <taxon>Corynebacteriaceae</taxon>
        <taxon>Corynebacterium</taxon>
    </lineage>
</organism>
<feature type="region of interest" description="Disordered" evidence="1">
    <location>
        <begin position="137"/>
        <end position="303"/>
    </location>
</feature>
<sequence length="303" mass="30238">MTHQNNTHGAGENAPELFEVDRVLDALGRGELTAQKADDPIIALLSAARAEADRDIPAPPNVAEIHSGECEATPEFTAELTPIGQPKRAFRRGLSALAAGGASATAMIIAGGVAAAIAVGGLGYAAYSNSQIRTAQENQDVRAEGTEEDITVGTNGSTAPAAPKRDTTDTTKDGGEDVSGAVNSGGRDNQPTPAEPADKPAEPTEAVPGPQAGLETLAESLGAGVAEENGVTEGDAAQPAATVQDAEIASAPLPAAPPATVKPTATTTSPTETTTTKKPTTAKPKNTLSGTAPQAGADKPAGS</sequence>
<dbReference type="AlphaFoldDB" id="A0A9D1RXF0"/>
<evidence type="ECO:0000313" key="4">
    <source>
        <dbReference type="Proteomes" id="UP000824189"/>
    </source>
</evidence>
<keyword evidence="2" id="KW-0472">Membrane</keyword>
<feature type="compositionally biased region" description="Low complexity" evidence="1">
    <location>
        <begin position="258"/>
        <end position="287"/>
    </location>
</feature>
<feature type="transmembrane region" description="Helical" evidence="2">
    <location>
        <begin position="94"/>
        <end position="127"/>
    </location>
</feature>
<proteinExistence type="predicted"/>
<protein>
    <submittedName>
        <fullName evidence="3">Uncharacterized protein</fullName>
    </submittedName>
</protein>
<gene>
    <name evidence="3" type="ORF">H9867_01030</name>
</gene>
<name>A0A9D1RXF0_9CORY</name>